<feature type="domain" description="Tetracyclin repressor-like C-terminal group 31" evidence="1">
    <location>
        <begin position="43"/>
        <end position="138"/>
    </location>
</feature>
<evidence type="ECO:0000259" key="1">
    <source>
        <dbReference type="Pfam" id="PF17940"/>
    </source>
</evidence>
<keyword evidence="2" id="KW-0238">DNA-binding</keyword>
<protein>
    <submittedName>
        <fullName evidence="2">DNA-binding transcriptional regulator YbjK</fullName>
    </submittedName>
</protein>
<dbReference type="RefSeq" id="WP_221449143.1">
    <property type="nucleotide sequence ID" value="NZ_JACHJW010000001.1"/>
</dbReference>
<name>A0A7W7SU83_9ACTN</name>
<accession>A0A7W7SU83</accession>
<dbReference type="GO" id="GO:0003677">
    <property type="term" value="F:DNA binding"/>
    <property type="evidence" value="ECO:0007669"/>
    <property type="project" value="UniProtKB-KW"/>
</dbReference>
<dbReference type="Pfam" id="PF17940">
    <property type="entry name" value="TetR_C_31"/>
    <property type="match status" value="1"/>
</dbReference>
<sequence>MPLGATTYYFKTLDDLTDAALTYAAELSVEGLRGWAEALDASADLPATLAELTTAYLADRPRVLLESEIYLAAAHRPELRPMARVWFDGLVEILEPHTTTPAAAQAAAVFIDGVLLRALNDTPLDTPTITAALAALLTTVR</sequence>
<evidence type="ECO:0000313" key="2">
    <source>
        <dbReference type="EMBL" id="MBB4960983.1"/>
    </source>
</evidence>
<dbReference type="AlphaFoldDB" id="A0A7W7SU83"/>
<dbReference type="Gene3D" id="1.10.357.10">
    <property type="entry name" value="Tetracycline Repressor, domain 2"/>
    <property type="match status" value="1"/>
</dbReference>
<reference evidence="2 3" key="1">
    <citation type="submission" date="2020-08" db="EMBL/GenBank/DDBJ databases">
        <title>Sequencing the genomes of 1000 actinobacteria strains.</title>
        <authorList>
            <person name="Klenk H.-P."/>
        </authorList>
    </citation>
    <scope>NUCLEOTIDE SEQUENCE [LARGE SCALE GENOMIC DNA]</scope>
    <source>
        <strain evidence="2 3">DSM 45886</strain>
    </source>
</reference>
<keyword evidence="3" id="KW-1185">Reference proteome</keyword>
<gene>
    <name evidence="2" type="ORF">FHR38_004716</name>
</gene>
<proteinExistence type="predicted"/>
<comment type="caution">
    <text evidence="2">The sequence shown here is derived from an EMBL/GenBank/DDBJ whole genome shotgun (WGS) entry which is preliminary data.</text>
</comment>
<dbReference type="Proteomes" id="UP000578819">
    <property type="component" value="Unassembled WGS sequence"/>
</dbReference>
<dbReference type="InterPro" id="IPR041583">
    <property type="entry name" value="TetR_C_31"/>
</dbReference>
<evidence type="ECO:0000313" key="3">
    <source>
        <dbReference type="Proteomes" id="UP000578819"/>
    </source>
</evidence>
<dbReference type="EMBL" id="JACHJW010000001">
    <property type="protein sequence ID" value="MBB4960983.1"/>
    <property type="molecule type" value="Genomic_DNA"/>
</dbReference>
<organism evidence="2 3">
    <name type="scientific">Micromonospora polyrhachis</name>
    <dbReference type="NCBI Taxonomy" id="1282883"/>
    <lineage>
        <taxon>Bacteria</taxon>
        <taxon>Bacillati</taxon>
        <taxon>Actinomycetota</taxon>
        <taxon>Actinomycetes</taxon>
        <taxon>Micromonosporales</taxon>
        <taxon>Micromonosporaceae</taxon>
        <taxon>Micromonospora</taxon>
    </lineage>
</organism>